<gene>
    <name evidence="1" type="ORF">CFBP7129_17630</name>
</gene>
<sequence length="112" mass="12231">MAISAHLIKKGKFNATVTLSDDPSEPELIKALNGNKNDTAAYEYGRVGPWEVLYVPSQPDLKLVIGAAPFISDSVKKRTNCTLTSDQAEKLVKGVEWMLEMFGVNEAEFGKG</sequence>
<evidence type="ECO:0000313" key="1">
    <source>
        <dbReference type="EMBL" id="QCL96084.1"/>
    </source>
</evidence>
<dbReference type="Proteomes" id="UP000298649">
    <property type="component" value="Chromosome linear"/>
</dbReference>
<evidence type="ECO:0000313" key="2">
    <source>
        <dbReference type="Proteomes" id="UP000298649"/>
    </source>
</evidence>
<proteinExistence type="predicted"/>
<organism evidence="1 2">
    <name type="scientific">Agrobacterium tumefaciens</name>
    <dbReference type="NCBI Taxonomy" id="358"/>
    <lineage>
        <taxon>Bacteria</taxon>
        <taxon>Pseudomonadati</taxon>
        <taxon>Pseudomonadota</taxon>
        <taxon>Alphaproteobacteria</taxon>
        <taxon>Hyphomicrobiales</taxon>
        <taxon>Rhizobiaceae</taxon>
        <taxon>Rhizobium/Agrobacterium group</taxon>
        <taxon>Agrobacterium</taxon>
        <taxon>Agrobacterium tumefaciens complex</taxon>
    </lineage>
</organism>
<dbReference type="EMBL" id="CP039923">
    <property type="protein sequence ID" value="QCL96084.1"/>
    <property type="molecule type" value="Genomic_DNA"/>
</dbReference>
<dbReference type="RefSeq" id="WP_137004916.1">
    <property type="nucleotide sequence ID" value="NZ_CP039923.1"/>
</dbReference>
<reference evidence="1 2" key="1">
    <citation type="submission" date="2019-04" db="EMBL/GenBank/DDBJ databases">
        <title>Complete genome sequence of Agrobacterium tumefaciens CFBP7129.</title>
        <authorList>
            <person name="Haryono M."/>
            <person name="Lin Y.-C."/>
            <person name="Lai E.-M."/>
            <person name="Kuo C.-H."/>
        </authorList>
    </citation>
    <scope>NUCLEOTIDE SEQUENCE [LARGE SCALE GENOMIC DNA]</scope>
    <source>
        <strain evidence="1 2">CFBP7129</strain>
    </source>
</reference>
<accession>A0A4D7YYJ2</accession>
<dbReference type="AlphaFoldDB" id="A0A4D7YYJ2"/>
<protein>
    <submittedName>
        <fullName evidence="1">Uncharacterized protein</fullName>
    </submittedName>
</protein>
<name>A0A4D7YYJ2_AGRTU</name>